<dbReference type="GO" id="GO:0003676">
    <property type="term" value="F:nucleic acid binding"/>
    <property type="evidence" value="ECO:0007669"/>
    <property type="project" value="InterPro"/>
</dbReference>
<name>A0A423U382_PENVA</name>
<dbReference type="PROSITE" id="PS50994">
    <property type="entry name" value="INTEGRASE"/>
    <property type="match status" value="1"/>
</dbReference>
<comment type="caution">
    <text evidence="4">The sequence shown here is derived from an EMBL/GenBank/DDBJ whole genome shotgun (WGS) entry which is preliminary data.</text>
</comment>
<dbReference type="GO" id="GO:0015074">
    <property type="term" value="P:DNA integration"/>
    <property type="evidence" value="ECO:0007669"/>
    <property type="project" value="InterPro"/>
</dbReference>
<dbReference type="Gene3D" id="3.30.420.10">
    <property type="entry name" value="Ribonuclease H-like superfamily/Ribonuclease H"/>
    <property type="match status" value="1"/>
</dbReference>
<dbReference type="FunFam" id="1.10.340.70:FF:000001">
    <property type="entry name" value="Retrovirus-related Pol polyprotein from transposon gypsy-like Protein"/>
    <property type="match status" value="1"/>
</dbReference>
<dbReference type="Pfam" id="PF17921">
    <property type="entry name" value="Integrase_H2C2"/>
    <property type="match status" value="1"/>
</dbReference>
<dbReference type="InterPro" id="IPR012337">
    <property type="entry name" value="RNaseH-like_sf"/>
</dbReference>
<dbReference type="InterPro" id="IPR050951">
    <property type="entry name" value="Retrovirus_Pol_polyprotein"/>
</dbReference>
<dbReference type="PANTHER" id="PTHR37984:SF5">
    <property type="entry name" value="PROTEIN NYNRIN-LIKE"/>
    <property type="match status" value="1"/>
</dbReference>
<dbReference type="InterPro" id="IPR041588">
    <property type="entry name" value="Integrase_H2C2"/>
</dbReference>
<sequence>MYHPGKLNAAADALSRIEVPEGINAEEVERTSQMIIDEAENCQIVCILAVESSGEKIEEEQDEEEDGPPWSLEEMIREQRQDPLYGPVIRYLLDKTEINRKKVDPNLEVKDFFMDQELLYKQIQHRNSMREVEEVLCVPRSLVPKALALVHLAPLGGHGAEERTKFRAKRLFTWRGMDKDISRYCQQCLTCQRFKGRGHPLTPLRRYPVPEEPFQTLAMDLMGPFPLTEGGNKYILVVTDFLTRFAVVEALPDKTAEAVAKSIYPIFLQYGVPKTVLTDQGREFRNKLLRCMAKTLGYDHRQIVAYHPASNGLCERTNQQVLSILRGLVEGKEHYWDQYLAEAQLALNSAYHSAIGDTPYYVMFGRDAEWWTRPITSYRLPSEDFVATRTRRSQEVYEYVRDNLLRAADRQCRTRLKKSKDTSLREGTRVFVKAIRKKGDTKLSPKWEGPYRVTKEVKPYVYQLRDLQTREFREVHLENMKVALEATIPRALAPRARRPYPEMRPDEESIIPEGSPEEEDKREMEYLMNYPRPVGDGAETVQRTEAQPSWEEDEGPDAESNPPLLRPGVALISREEKVLTENIHWKVVQYQDLGPISETLERLKTSLEVISTVVKRENSSAHGEARMRLVGHRLAFMTKVSERF</sequence>
<evidence type="ECO:0000259" key="3">
    <source>
        <dbReference type="PROSITE" id="PS50994"/>
    </source>
</evidence>
<dbReference type="FunFam" id="3.30.420.10:FF:000032">
    <property type="entry name" value="Retrovirus-related Pol polyprotein from transposon 297-like Protein"/>
    <property type="match status" value="1"/>
</dbReference>
<dbReference type="GO" id="GO:0003964">
    <property type="term" value="F:RNA-directed DNA polymerase activity"/>
    <property type="evidence" value="ECO:0007669"/>
    <property type="project" value="UniProtKB-EC"/>
</dbReference>
<dbReference type="Pfam" id="PF00665">
    <property type="entry name" value="rve"/>
    <property type="match status" value="1"/>
</dbReference>
<dbReference type="EC" id="2.7.7.49" evidence="1"/>
<dbReference type="SUPFAM" id="SSF53098">
    <property type="entry name" value="Ribonuclease H-like"/>
    <property type="match status" value="1"/>
</dbReference>
<dbReference type="InterPro" id="IPR036397">
    <property type="entry name" value="RNaseH_sf"/>
</dbReference>
<reference evidence="4 5" key="1">
    <citation type="submission" date="2018-04" db="EMBL/GenBank/DDBJ databases">
        <authorList>
            <person name="Zhang X."/>
            <person name="Yuan J."/>
            <person name="Li F."/>
            <person name="Xiang J."/>
        </authorList>
    </citation>
    <scope>NUCLEOTIDE SEQUENCE [LARGE SCALE GENOMIC DNA]</scope>
    <source>
        <tissue evidence="4">Muscle</tissue>
    </source>
</reference>
<proteinExistence type="predicted"/>
<evidence type="ECO:0000313" key="5">
    <source>
        <dbReference type="Proteomes" id="UP000283509"/>
    </source>
</evidence>
<dbReference type="Gene3D" id="1.10.340.70">
    <property type="match status" value="1"/>
</dbReference>
<dbReference type="PANTHER" id="PTHR37984">
    <property type="entry name" value="PROTEIN CBG26694"/>
    <property type="match status" value="1"/>
</dbReference>
<dbReference type="InterPro" id="IPR001584">
    <property type="entry name" value="Integrase_cat-core"/>
</dbReference>
<keyword evidence="5" id="KW-1185">Reference proteome</keyword>
<protein>
    <recommendedName>
        <fullName evidence="1">RNA-directed DNA polymerase</fullName>
        <ecNumber evidence="1">2.7.7.49</ecNumber>
    </recommendedName>
</protein>
<dbReference type="AlphaFoldDB" id="A0A423U382"/>
<reference evidence="4 5" key="2">
    <citation type="submission" date="2019-01" db="EMBL/GenBank/DDBJ databases">
        <title>The decoding of complex shrimp genome reveals the adaptation for benthos swimmer, frequently molting mechanism and breeding impact on genome.</title>
        <authorList>
            <person name="Sun Y."/>
            <person name="Gao Y."/>
            <person name="Yu Y."/>
        </authorList>
    </citation>
    <scope>NUCLEOTIDE SEQUENCE [LARGE SCALE GENOMIC DNA]</scope>
    <source>
        <tissue evidence="4">Muscle</tissue>
    </source>
</reference>
<dbReference type="OrthoDB" id="6381127at2759"/>
<evidence type="ECO:0000256" key="2">
    <source>
        <dbReference type="SAM" id="MobiDB-lite"/>
    </source>
</evidence>
<evidence type="ECO:0000313" key="4">
    <source>
        <dbReference type="EMBL" id="ROT83171.1"/>
    </source>
</evidence>
<accession>A0A423U382</accession>
<dbReference type="STRING" id="6689.A0A423U382"/>
<feature type="domain" description="Integrase catalytic" evidence="3">
    <location>
        <begin position="209"/>
        <end position="367"/>
    </location>
</feature>
<organism evidence="4 5">
    <name type="scientific">Penaeus vannamei</name>
    <name type="common">Whiteleg shrimp</name>
    <name type="synonym">Litopenaeus vannamei</name>
    <dbReference type="NCBI Taxonomy" id="6689"/>
    <lineage>
        <taxon>Eukaryota</taxon>
        <taxon>Metazoa</taxon>
        <taxon>Ecdysozoa</taxon>
        <taxon>Arthropoda</taxon>
        <taxon>Crustacea</taxon>
        <taxon>Multicrustacea</taxon>
        <taxon>Malacostraca</taxon>
        <taxon>Eumalacostraca</taxon>
        <taxon>Eucarida</taxon>
        <taxon>Decapoda</taxon>
        <taxon>Dendrobranchiata</taxon>
        <taxon>Penaeoidea</taxon>
        <taxon>Penaeidae</taxon>
        <taxon>Penaeus</taxon>
    </lineage>
</organism>
<feature type="region of interest" description="Disordered" evidence="2">
    <location>
        <begin position="497"/>
        <end position="564"/>
    </location>
</feature>
<evidence type="ECO:0000256" key="1">
    <source>
        <dbReference type="ARBA" id="ARBA00012493"/>
    </source>
</evidence>
<gene>
    <name evidence="4" type="ORF">C7M84_023654</name>
</gene>
<dbReference type="Proteomes" id="UP000283509">
    <property type="component" value="Unassembled WGS sequence"/>
</dbReference>
<dbReference type="EMBL" id="QCYY01000724">
    <property type="protein sequence ID" value="ROT83171.1"/>
    <property type="molecule type" value="Genomic_DNA"/>
</dbReference>